<keyword evidence="1" id="KW-0812">Transmembrane</keyword>
<keyword evidence="1" id="KW-1133">Transmembrane helix</keyword>
<gene>
    <name evidence="2" type="ORF">PIB30_034636</name>
</gene>
<proteinExistence type="predicted"/>
<dbReference type="Proteomes" id="UP001341840">
    <property type="component" value="Unassembled WGS sequence"/>
</dbReference>
<organism evidence="2 3">
    <name type="scientific">Stylosanthes scabra</name>
    <dbReference type="NCBI Taxonomy" id="79078"/>
    <lineage>
        <taxon>Eukaryota</taxon>
        <taxon>Viridiplantae</taxon>
        <taxon>Streptophyta</taxon>
        <taxon>Embryophyta</taxon>
        <taxon>Tracheophyta</taxon>
        <taxon>Spermatophyta</taxon>
        <taxon>Magnoliopsida</taxon>
        <taxon>eudicotyledons</taxon>
        <taxon>Gunneridae</taxon>
        <taxon>Pentapetalae</taxon>
        <taxon>rosids</taxon>
        <taxon>fabids</taxon>
        <taxon>Fabales</taxon>
        <taxon>Fabaceae</taxon>
        <taxon>Papilionoideae</taxon>
        <taxon>50 kb inversion clade</taxon>
        <taxon>dalbergioids sensu lato</taxon>
        <taxon>Dalbergieae</taxon>
        <taxon>Pterocarpus clade</taxon>
        <taxon>Stylosanthes</taxon>
    </lineage>
</organism>
<keyword evidence="1" id="KW-0472">Membrane</keyword>
<protein>
    <submittedName>
        <fullName evidence="2">Uncharacterized protein</fullName>
    </submittedName>
</protein>
<comment type="caution">
    <text evidence="2">The sequence shown here is derived from an EMBL/GenBank/DDBJ whole genome shotgun (WGS) entry which is preliminary data.</text>
</comment>
<name>A0ABU6YDJ1_9FABA</name>
<dbReference type="EMBL" id="JASCZI010241817">
    <property type="protein sequence ID" value="MED6207314.1"/>
    <property type="molecule type" value="Genomic_DNA"/>
</dbReference>
<evidence type="ECO:0000313" key="2">
    <source>
        <dbReference type="EMBL" id="MED6207314.1"/>
    </source>
</evidence>
<sequence length="92" mass="10660">MFIFSAGLFSGKKLAGEILGPIMFLFLGVAAYCIYETWNERLSYMKIKRVLEDYKAVKPARYSYSDTRRITNQFKNWGKGPMELCLQREAMG</sequence>
<feature type="transmembrane region" description="Helical" evidence="1">
    <location>
        <begin position="18"/>
        <end position="38"/>
    </location>
</feature>
<reference evidence="2 3" key="1">
    <citation type="journal article" date="2023" name="Plants (Basel)">
        <title>Bridging the Gap: Combining Genomics and Transcriptomics Approaches to Understand Stylosanthes scabra, an Orphan Legume from the Brazilian Caatinga.</title>
        <authorList>
            <person name="Ferreira-Neto J.R.C."/>
            <person name="da Silva M.D."/>
            <person name="Binneck E."/>
            <person name="de Melo N.F."/>
            <person name="da Silva R.H."/>
            <person name="de Melo A.L.T.M."/>
            <person name="Pandolfi V."/>
            <person name="Bustamante F.O."/>
            <person name="Brasileiro-Vidal A.C."/>
            <person name="Benko-Iseppon A.M."/>
        </authorList>
    </citation>
    <scope>NUCLEOTIDE SEQUENCE [LARGE SCALE GENOMIC DNA]</scope>
    <source>
        <tissue evidence="2">Leaves</tissue>
    </source>
</reference>
<evidence type="ECO:0000256" key="1">
    <source>
        <dbReference type="SAM" id="Phobius"/>
    </source>
</evidence>
<evidence type="ECO:0000313" key="3">
    <source>
        <dbReference type="Proteomes" id="UP001341840"/>
    </source>
</evidence>
<keyword evidence="3" id="KW-1185">Reference proteome</keyword>
<accession>A0ABU6YDJ1</accession>